<dbReference type="Gene3D" id="3.90.180.10">
    <property type="entry name" value="Medium-chain alcohol dehydrogenases, catalytic domain"/>
    <property type="match status" value="2"/>
</dbReference>
<dbReference type="InterPro" id="IPR013154">
    <property type="entry name" value="ADH-like_N"/>
</dbReference>
<comment type="cofactor">
    <cofactor evidence="1">
        <name>Zn(2+)</name>
        <dbReference type="ChEBI" id="CHEBI:29105"/>
    </cofactor>
</comment>
<evidence type="ECO:0000256" key="3">
    <source>
        <dbReference type="ARBA" id="ARBA00022833"/>
    </source>
</evidence>
<comment type="caution">
    <text evidence="5">The sequence shown here is derived from an EMBL/GenBank/DDBJ whole genome shotgun (WGS) entry which is preliminary data.</text>
</comment>
<protein>
    <submittedName>
        <fullName evidence="5">Threonine dehydrogenase-like Zn-dependent dehydrogenase</fullName>
    </submittedName>
</protein>
<proteinExistence type="predicted"/>
<dbReference type="InterPro" id="IPR011032">
    <property type="entry name" value="GroES-like_sf"/>
</dbReference>
<dbReference type="Pfam" id="PF08240">
    <property type="entry name" value="ADH_N"/>
    <property type="match status" value="1"/>
</dbReference>
<evidence type="ECO:0000256" key="1">
    <source>
        <dbReference type="ARBA" id="ARBA00001947"/>
    </source>
</evidence>
<dbReference type="Gene3D" id="3.40.50.720">
    <property type="entry name" value="NAD(P)-binding Rossmann-like Domain"/>
    <property type="match status" value="1"/>
</dbReference>
<reference evidence="5" key="1">
    <citation type="submission" date="2023-07" db="EMBL/GenBank/DDBJ databases">
        <title>Sequencing the genomes of 1000 actinobacteria strains.</title>
        <authorList>
            <person name="Klenk H.-P."/>
        </authorList>
    </citation>
    <scope>NUCLEOTIDE SEQUENCE</scope>
    <source>
        <strain evidence="5">DSM 45977</strain>
    </source>
</reference>
<organism evidence="5 6">
    <name type="scientific">Haloactinomyces albus</name>
    <dbReference type="NCBI Taxonomy" id="1352928"/>
    <lineage>
        <taxon>Bacteria</taxon>
        <taxon>Bacillati</taxon>
        <taxon>Actinomycetota</taxon>
        <taxon>Actinomycetes</taxon>
        <taxon>Actinopolysporales</taxon>
        <taxon>Actinopolysporaceae</taxon>
        <taxon>Haloactinomyces</taxon>
    </lineage>
</organism>
<dbReference type="AlphaFoldDB" id="A0AAE3ZBY6"/>
<dbReference type="PANTHER" id="PTHR42813:SF2">
    <property type="entry name" value="DEHYDROGENASE, ZINC-CONTAINING, PUTATIVE (AFU_ORTHOLOGUE AFUA_2G02810)-RELATED"/>
    <property type="match status" value="1"/>
</dbReference>
<keyword evidence="6" id="KW-1185">Reference proteome</keyword>
<dbReference type="GO" id="GO:0046872">
    <property type="term" value="F:metal ion binding"/>
    <property type="evidence" value="ECO:0007669"/>
    <property type="project" value="UniProtKB-KW"/>
</dbReference>
<feature type="domain" description="Alcohol dehydrogenase-like N-terminal" evidence="4">
    <location>
        <begin position="4"/>
        <end position="46"/>
    </location>
</feature>
<keyword evidence="3" id="KW-0862">Zinc</keyword>
<dbReference type="SUPFAM" id="SSF51735">
    <property type="entry name" value="NAD(P)-binding Rossmann-fold domains"/>
    <property type="match status" value="1"/>
</dbReference>
<dbReference type="SUPFAM" id="SSF50129">
    <property type="entry name" value="GroES-like"/>
    <property type="match status" value="1"/>
</dbReference>
<name>A0AAE3ZBY6_9ACTN</name>
<gene>
    <name evidence="5" type="ORF">JOF55_001261</name>
</gene>
<evidence type="ECO:0000259" key="4">
    <source>
        <dbReference type="Pfam" id="PF08240"/>
    </source>
</evidence>
<evidence type="ECO:0000313" key="5">
    <source>
        <dbReference type="EMBL" id="MDR7301080.1"/>
    </source>
</evidence>
<keyword evidence="2" id="KW-0479">Metal-binding</keyword>
<dbReference type="Proteomes" id="UP001180845">
    <property type="component" value="Unassembled WGS sequence"/>
</dbReference>
<accession>A0AAE3ZBY6</accession>
<evidence type="ECO:0000256" key="2">
    <source>
        <dbReference type="ARBA" id="ARBA00022723"/>
    </source>
</evidence>
<sequence length="164" mass="17868">MDASLRPSAVCVCGSDLWPYRGVEHVDGPRPMGHEYVGVVEELTGGLGAHGLIGAVGIQEAMMQAIRATRLGGHVGYVGITHDVRLPGEELFFSQVHLHGGHAPVRRFLPQLIELIFNREIDPGKVFDLTLPLEQAAEITEDEWDRLVAVNCAECSSACDTRSR</sequence>
<dbReference type="EMBL" id="JAVDXW010000001">
    <property type="protein sequence ID" value="MDR7301080.1"/>
    <property type="molecule type" value="Genomic_DNA"/>
</dbReference>
<dbReference type="PANTHER" id="PTHR42813">
    <property type="entry name" value="ZINC-TYPE ALCOHOL DEHYDROGENASE-LIKE"/>
    <property type="match status" value="1"/>
</dbReference>
<evidence type="ECO:0000313" key="6">
    <source>
        <dbReference type="Proteomes" id="UP001180845"/>
    </source>
</evidence>
<dbReference type="InterPro" id="IPR036291">
    <property type="entry name" value="NAD(P)-bd_dom_sf"/>
</dbReference>